<protein>
    <recommendedName>
        <fullName evidence="11">L,D-TPase catalytic domain-containing protein</fullName>
    </recommendedName>
</protein>
<reference evidence="12 13" key="1">
    <citation type="submission" date="2016-08" db="EMBL/GenBank/DDBJ databases">
        <title>A new outlook on sporulation: Clostridium algidixylanolyticum.</title>
        <authorList>
            <person name="Poppleton D.I."/>
            <person name="Gribaldo S."/>
        </authorList>
    </citation>
    <scope>NUCLEOTIDE SEQUENCE [LARGE SCALE GENOMIC DNA]</scope>
    <source>
        <strain evidence="12 13">SPL73</strain>
    </source>
</reference>
<dbReference type="AlphaFoldDB" id="A0A419TD45"/>
<evidence type="ECO:0000256" key="1">
    <source>
        <dbReference type="ARBA" id="ARBA00004752"/>
    </source>
</evidence>
<feature type="domain" description="L,D-TPase catalytic" evidence="11">
    <location>
        <begin position="321"/>
        <end position="445"/>
    </location>
</feature>
<keyword evidence="4 8" id="KW-0133">Cell shape</keyword>
<evidence type="ECO:0000256" key="4">
    <source>
        <dbReference type="ARBA" id="ARBA00022960"/>
    </source>
</evidence>
<dbReference type="Proteomes" id="UP000284277">
    <property type="component" value="Unassembled WGS sequence"/>
</dbReference>
<dbReference type="PANTHER" id="PTHR30582:SF2">
    <property type="entry name" value="L,D-TRANSPEPTIDASE YCIB-RELATED"/>
    <property type="match status" value="1"/>
</dbReference>
<dbReference type="Gene3D" id="2.40.440.10">
    <property type="entry name" value="L,D-transpeptidase catalytic domain-like"/>
    <property type="match status" value="1"/>
</dbReference>
<feature type="compositionally biased region" description="Basic and acidic residues" evidence="9">
    <location>
        <begin position="46"/>
        <end position="56"/>
    </location>
</feature>
<evidence type="ECO:0000256" key="2">
    <source>
        <dbReference type="ARBA" id="ARBA00022679"/>
    </source>
</evidence>
<keyword evidence="13" id="KW-1185">Reference proteome</keyword>
<dbReference type="SUPFAM" id="SSF141523">
    <property type="entry name" value="L,D-transpeptidase catalytic domain-like"/>
    <property type="match status" value="1"/>
</dbReference>
<dbReference type="UniPathway" id="UPA00219"/>
<keyword evidence="5 8" id="KW-0573">Peptidoglycan synthesis</keyword>
<dbReference type="CDD" id="cd16913">
    <property type="entry name" value="YkuD_like"/>
    <property type="match status" value="1"/>
</dbReference>
<evidence type="ECO:0000256" key="3">
    <source>
        <dbReference type="ARBA" id="ARBA00022737"/>
    </source>
</evidence>
<evidence type="ECO:0000256" key="7">
    <source>
        <dbReference type="PROSITE-ProRule" id="PRU00591"/>
    </source>
</evidence>
<evidence type="ECO:0000256" key="6">
    <source>
        <dbReference type="ARBA" id="ARBA00023316"/>
    </source>
</evidence>
<evidence type="ECO:0000313" key="13">
    <source>
        <dbReference type="Proteomes" id="UP000284277"/>
    </source>
</evidence>
<name>A0A419TD45_9FIRM</name>
<dbReference type="InterPro" id="IPR018337">
    <property type="entry name" value="Cell_wall/Cho-bd_repeat"/>
</dbReference>
<dbReference type="Gene3D" id="2.10.270.10">
    <property type="entry name" value="Cholin Binding"/>
    <property type="match status" value="1"/>
</dbReference>
<comment type="caution">
    <text evidence="12">The sequence shown here is derived from an EMBL/GenBank/DDBJ whole genome shotgun (WGS) entry which is preliminary data.</text>
</comment>
<proteinExistence type="predicted"/>
<keyword evidence="6 8" id="KW-0961">Cell wall biogenesis/degradation</keyword>
<feature type="chain" id="PRO_5019024755" description="L,D-TPase catalytic domain-containing protein" evidence="10">
    <location>
        <begin position="28"/>
        <end position="477"/>
    </location>
</feature>
<dbReference type="OrthoDB" id="177750at2"/>
<dbReference type="InterPro" id="IPR005490">
    <property type="entry name" value="LD_TPept_cat_dom"/>
</dbReference>
<feature type="region of interest" description="Disordered" evidence="9">
    <location>
        <begin position="30"/>
        <end position="56"/>
    </location>
</feature>
<comment type="pathway">
    <text evidence="1 8">Cell wall biogenesis; peptidoglycan biosynthesis.</text>
</comment>
<evidence type="ECO:0000259" key="11">
    <source>
        <dbReference type="PROSITE" id="PS52029"/>
    </source>
</evidence>
<dbReference type="PANTHER" id="PTHR30582">
    <property type="entry name" value="L,D-TRANSPEPTIDASE"/>
    <property type="match status" value="1"/>
</dbReference>
<dbReference type="InterPro" id="IPR050979">
    <property type="entry name" value="LD-transpeptidase"/>
</dbReference>
<keyword evidence="2" id="KW-0808">Transferase</keyword>
<dbReference type="PROSITE" id="PS52029">
    <property type="entry name" value="LD_TPASE"/>
    <property type="match status" value="1"/>
</dbReference>
<sequence length="477" mass="52644">MRKLTYGLAAFCLTAVLVSGHTTYAWADEERGPGLRNGVPISQNDRQTETKDQGSKVTEEAETALANAGIGIGAEAEGNGEDGVENEAAKAAQEALKANFPRLQSTVMTGDSNWSQPFVNDAWITNNGEGFHGMSTFLTNIVGNVLYRTYTSSTGWSPWVLNGQQTTNYPNDVNIEAVQMRFSGYVNNQFDVYYTAKLDDGSTMGWAKNGTTTGTMGTGHYITGFRMAFYTKNSAFPYSTEKPLISAVPDGITQVEGGLRYTNGDGSAFTGWAWSGNERYYFVDSNPVTGWQYIDGFKYYFDETGRMLTDLEPVMGAKGPFLISINKQMNTMTVFAKDGNNGFIIPVKSFLTSTGPDTPLGTYQTPEKYRWRDMNHGIYTQYATRIWKGFLIHSILYSRPNGMTLDSSTYNYLSIAESAGCIRLLSGDAKWVYDHCALGTTVTIYNSVIPGPYERPAIEQIIPDSQNWDPTDPNIAH</sequence>
<dbReference type="GO" id="GO:0071555">
    <property type="term" value="P:cell wall organization"/>
    <property type="evidence" value="ECO:0007669"/>
    <property type="project" value="UniProtKB-UniRule"/>
</dbReference>
<evidence type="ECO:0000256" key="10">
    <source>
        <dbReference type="SAM" id="SignalP"/>
    </source>
</evidence>
<keyword evidence="10" id="KW-0732">Signal</keyword>
<feature type="signal peptide" evidence="10">
    <location>
        <begin position="1"/>
        <end position="27"/>
    </location>
</feature>
<dbReference type="GO" id="GO:0008360">
    <property type="term" value="P:regulation of cell shape"/>
    <property type="evidence" value="ECO:0007669"/>
    <property type="project" value="UniProtKB-UniRule"/>
</dbReference>
<dbReference type="InterPro" id="IPR038063">
    <property type="entry name" value="Transpep_catalytic_dom"/>
</dbReference>
<dbReference type="GO" id="GO:0018104">
    <property type="term" value="P:peptidoglycan-protein cross-linking"/>
    <property type="evidence" value="ECO:0007669"/>
    <property type="project" value="TreeGrafter"/>
</dbReference>
<evidence type="ECO:0000256" key="5">
    <source>
        <dbReference type="ARBA" id="ARBA00022984"/>
    </source>
</evidence>
<dbReference type="Pfam" id="PF03734">
    <property type="entry name" value="YkuD"/>
    <property type="match status" value="1"/>
</dbReference>
<dbReference type="Pfam" id="PF19127">
    <property type="entry name" value="Choline_bind_3"/>
    <property type="match status" value="1"/>
</dbReference>
<dbReference type="EMBL" id="MCIA01000001">
    <property type="protein sequence ID" value="RKD35375.1"/>
    <property type="molecule type" value="Genomic_DNA"/>
</dbReference>
<organism evidence="12 13">
    <name type="scientific">Lacrimispora algidixylanolytica</name>
    <dbReference type="NCBI Taxonomy" id="94868"/>
    <lineage>
        <taxon>Bacteria</taxon>
        <taxon>Bacillati</taxon>
        <taxon>Bacillota</taxon>
        <taxon>Clostridia</taxon>
        <taxon>Lachnospirales</taxon>
        <taxon>Lachnospiraceae</taxon>
        <taxon>Lacrimispora</taxon>
    </lineage>
</organism>
<dbReference type="SUPFAM" id="SSF69360">
    <property type="entry name" value="Cell wall binding repeat"/>
    <property type="match status" value="1"/>
</dbReference>
<evidence type="ECO:0000313" key="12">
    <source>
        <dbReference type="EMBL" id="RKD35375.1"/>
    </source>
</evidence>
<gene>
    <name evidence="12" type="ORF">BET01_00500</name>
</gene>
<feature type="active site" description="Nucleophile" evidence="8">
    <location>
        <position position="421"/>
    </location>
</feature>
<accession>A0A419TD45</accession>
<feature type="active site" description="Proton donor/acceptor" evidence="8">
    <location>
        <position position="393"/>
    </location>
</feature>
<dbReference type="GO" id="GO:0071972">
    <property type="term" value="F:peptidoglycan L,D-transpeptidase activity"/>
    <property type="evidence" value="ECO:0007669"/>
    <property type="project" value="TreeGrafter"/>
</dbReference>
<dbReference type="RefSeq" id="WP_120195310.1">
    <property type="nucleotide sequence ID" value="NZ_MCIA01000001.1"/>
</dbReference>
<dbReference type="GO" id="GO:0016740">
    <property type="term" value="F:transferase activity"/>
    <property type="evidence" value="ECO:0007669"/>
    <property type="project" value="UniProtKB-KW"/>
</dbReference>
<evidence type="ECO:0000256" key="9">
    <source>
        <dbReference type="SAM" id="MobiDB-lite"/>
    </source>
</evidence>
<dbReference type="GO" id="GO:0005576">
    <property type="term" value="C:extracellular region"/>
    <property type="evidence" value="ECO:0007669"/>
    <property type="project" value="TreeGrafter"/>
</dbReference>
<feature type="repeat" description="Cell wall-binding" evidence="7">
    <location>
        <begin position="288"/>
        <end position="307"/>
    </location>
</feature>
<dbReference type="PROSITE" id="PS51170">
    <property type="entry name" value="CW"/>
    <property type="match status" value="1"/>
</dbReference>
<keyword evidence="3" id="KW-0677">Repeat</keyword>
<evidence type="ECO:0000256" key="8">
    <source>
        <dbReference type="PROSITE-ProRule" id="PRU01373"/>
    </source>
</evidence>